<organism evidence="3 4">
    <name type="scientific">Litorisediminicola beolgyonensis</name>
    <dbReference type="NCBI Taxonomy" id="1173614"/>
    <lineage>
        <taxon>Bacteria</taxon>
        <taxon>Pseudomonadati</taxon>
        <taxon>Pseudomonadota</taxon>
        <taxon>Alphaproteobacteria</taxon>
        <taxon>Rhodobacterales</taxon>
        <taxon>Paracoccaceae</taxon>
        <taxon>Litorisediminicola</taxon>
    </lineage>
</organism>
<feature type="transmembrane region" description="Helical" evidence="1">
    <location>
        <begin position="30"/>
        <end position="49"/>
    </location>
</feature>
<dbReference type="Proteomes" id="UP001597135">
    <property type="component" value="Unassembled WGS sequence"/>
</dbReference>
<protein>
    <submittedName>
        <fullName evidence="3">Crp/Fnr family transcriptional regulator</fullName>
    </submittedName>
</protein>
<sequence length="224" mass="24826">MDWTFGLGIGLLVWIAFVFDLFGFVARDELLLRGLMLVASGFYLVYYFFVAGSPLWDALATNGALAGVNLAMIFVVIAERTTFTMSRETRDIYAHFPLFTPGQFRRLLKAAEDVRMRAPREVTRQGAPVERVWFLLAGSAEIEKDGHRARLDPGHFIGEMGFLSQRPASATVTLSLGARALAWDVALLARLLERKPALRVALGAQFNLDLVEKLARARPGDAPV</sequence>
<dbReference type="EMBL" id="JBHTMU010000027">
    <property type="protein sequence ID" value="MFD1343567.1"/>
    <property type="molecule type" value="Genomic_DNA"/>
</dbReference>
<comment type="caution">
    <text evidence="3">The sequence shown here is derived from an EMBL/GenBank/DDBJ whole genome shotgun (WGS) entry which is preliminary data.</text>
</comment>
<dbReference type="InterPro" id="IPR055272">
    <property type="entry name" value="POPDC1-3_dom"/>
</dbReference>
<feature type="domain" description="Cyclic nucleotide-binding" evidence="2">
    <location>
        <begin position="95"/>
        <end position="192"/>
    </location>
</feature>
<name>A0ABW3ZL50_9RHOB</name>
<dbReference type="InterPro" id="IPR000595">
    <property type="entry name" value="cNMP-bd_dom"/>
</dbReference>
<reference evidence="4" key="1">
    <citation type="journal article" date="2019" name="Int. J. Syst. Evol. Microbiol.">
        <title>The Global Catalogue of Microorganisms (GCM) 10K type strain sequencing project: providing services to taxonomists for standard genome sequencing and annotation.</title>
        <authorList>
            <consortium name="The Broad Institute Genomics Platform"/>
            <consortium name="The Broad Institute Genome Sequencing Center for Infectious Disease"/>
            <person name="Wu L."/>
            <person name="Ma J."/>
        </authorList>
    </citation>
    <scope>NUCLEOTIDE SEQUENCE [LARGE SCALE GENOMIC DNA]</scope>
    <source>
        <strain evidence="4">CCUG 62953</strain>
    </source>
</reference>
<dbReference type="Pfam" id="PF04831">
    <property type="entry name" value="POPDC1-3"/>
    <property type="match status" value="1"/>
</dbReference>
<gene>
    <name evidence="3" type="ORF">ACFQ4E_14145</name>
</gene>
<evidence type="ECO:0000313" key="3">
    <source>
        <dbReference type="EMBL" id="MFD1343567.1"/>
    </source>
</evidence>
<proteinExistence type="predicted"/>
<dbReference type="InterPro" id="IPR014710">
    <property type="entry name" value="RmlC-like_jellyroll"/>
</dbReference>
<dbReference type="Pfam" id="PF00027">
    <property type="entry name" value="cNMP_binding"/>
    <property type="match status" value="1"/>
</dbReference>
<evidence type="ECO:0000313" key="4">
    <source>
        <dbReference type="Proteomes" id="UP001597135"/>
    </source>
</evidence>
<keyword evidence="4" id="KW-1185">Reference proteome</keyword>
<dbReference type="SMART" id="SM00100">
    <property type="entry name" value="cNMP"/>
    <property type="match status" value="1"/>
</dbReference>
<dbReference type="CDD" id="cd00038">
    <property type="entry name" value="CAP_ED"/>
    <property type="match status" value="1"/>
</dbReference>
<evidence type="ECO:0000256" key="1">
    <source>
        <dbReference type="SAM" id="Phobius"/>
    </source>
</evidence>
<dbReference type="InterPro" id="IPR018490">
    <property type="entry name" value="cNMP-bd_dom_sf"/>
</dbReference>
<keyword evidence="1" id="KW-0812">Transmembrane</keyword>
<evidence type="ECO:0000259" key="2">
    <source>
        <dbReference type="PROSITE" id="PS50042"/>
    </source>
</evidence>
<dbReference type="SUPFAM" id="SSF51206">
    <property type="entry name" value="cAMP-binding domain-like"/>
    <property type="match status" value="1"/>
</dbReference>
<dbReference type="Gene3D" id="2.60.120.10">
    <property type="entry name" value="Jelly Rolls"/>
    <property type="match status" value="1"/>
</dbReference>
<feature type="transmembrane region" description="Helical" evidence="1">
    <location>
        <begin position="6"/>
        <end position="25"/>
    </location>
</feature>
<dbReference type="RefSeq" id="WP_386804636.1">
    <property type="nucleotide sequence ID" value="NZ_JBHTMU010000027.1"/>
</dbReference>
<accession>A0ABW3ZL50</accession>
<keyword evidence="1" id="KW-1133">Transmembrane helix</keyword>
<feature type="transmembrane region" description="Helical" evidence="1">
    <location>
        <begin position="55"/>
        <end position="77"/>
    </location>
</feature>
<keyword evidence="1" id="KW-0472">Membrane</keyword>
<dbReference type="PROSITE" id="PS50042">
    <property type="entry name" value="CNMP_BINDING_3"/>
    <property type="match status" value="1"/>
</dbReference>